<dbReference type="GeneID" id="118357103"/>
<accession>A0A6P9FDG4</accession>
<sequence>MLSSLFPVGPQVALATEMASPLKGLGPLLALLFSLGGLLVHSQNLSWREFMKQHYLSTSWKLSDYKCNDLMREREAPQDRNYHIFIYTFWHKIEHICLRKWRDRYRNVYIWAQHPFKILKCYQEGNQKSYREHSSYSYIEFHCGANGYVDGIEDIQLLDIKK</sequence>
<evidence type="ECO:0000313" key="4">
    <source>
        <dbReference type="Proteomes" id="UP000515165"/>
    </source>
</evidence>
<dbReference type="InterPro" id="IPR023412">
    <property type="entry name" value="RNaseA_domain"/>
</dbReference>
<dbReference type="Proteomes" id="UP000515165">
    <property type="component" value="Chromosome 6"/>
</dbReference>
<protein>
    <submittedName>
        <fullName evidence="5">Epididymal secretory protein E3-beta-like</fullName>
    </submittedName>
</protein>
<keyword evidence="4" id="KW-1185">Reference proteome</keyword>
<reference evidence="5" key="1">
    <citation type="submission" date="2025-08" db="UniProtKB">
        <authorList>
            <consortium name="RefSeq"/>
        </authorList>
    </citation>
    <scope>IDENTIFICATION</scope>
    <source>
        <tissue evidence="5">Blood</tissue>
    </source>
</reference>
<dbReference type="OrthoDB" id="9443769at2759"/>
<dbReference type="AlphaFoldDB" id="A0A6P9FDG4"/>
<keyword evidence="2" id="KW-0964">Secreted</keyword>
<gene>
    <name evidence="5" type="primary">LOC118357103</name>
</gene>
<evidence type="ECO:0000256" key="2">
    <source>
        <dbReference type="ARBA" id="ARBA00022525"/>
    </source>
</evidence>
<proteinExistence type="predicted"/>
<evidence type="ECO:0000256" key="1">
    <source>
        <dbReference type="ARBA" id="ARBA00004613"/>
    </source>
</evidence>
<dbReference type="SMART" id="SM00092">
    <property type="entry name" value="RNAse_Pc"/>
    <property type="match status" value="1"/>
</dbReference>
<dbReference type="Gene3D" id="3.10.130.10">
    <property type="entry name" value="Ribonuclease A-like domain"/>
    <property type="match status" value="1"/>
</dbReference>
<organism evidence="4 5">
    <name type="scientific">Zalophus californianus</name>
    <name type="common">California sealion</name>
    <dbReference type="NCBI Taxonomy" id="9704"/>
    <lineage>
        <taxon>Eukaryota</taxon>
        <taxon>Metazoa</taxon>
        <taxon>Chordata</taxon>
        <taxon>Craniata</taxon>
        <taxon>Vertebrata</taxon>
        <taxon>Euteleostomi</taxon>
        <taxon>Mammalia</taxon>
        <taxon>Eutheria</taxon>
        <taxon>Laurasiatheria</taxon>
        <taxon>Carnivora</taxon>
        <taxon>Caniformia</taxon>
        <taxon>Pinnipedia</taxon>
        <taxon>Otariidae</taxon>
        <taxon>Zalophus</taxon>
    </lineage>
</organism>
<dbReference type="InterPro" id="IPR042402">
    <property type="entry name" value="EDDM3A/EDDM3B"/>
</dbReference>
<evidence type="ECO:0000313" key="5">
    <source>
        <dbReference type="RefSeq" id="XP_035584119.1"/>
    </source>
</evidence>
<evidence type="ECO:0000259" key="3">
    <source>
        <dbReference type="SMART" id="SM00092"/>
    </source>
</evidence>
<feature type="domain" description="Ribonuclease A-domain" evidence="3">
    <location>
        <begin position="43"/>
        <end position="149"/>
    </location>
</feature>
<dbReference type="KEGG" id="zca:118357103"/>
<dbReference type="GO" id="GO:0005576">
    <property type="term" value="C:extracellular region"/>
    <property type="evidence" value="ECO:0007669"/>
    <property type="project" value="UniProtKB-SubCell"/>
</dbReference>
<dbReference type="PANTHER" id="PTHR16788">
    <property type="entry name" value="EPIDIDYMAL SECRETORY PROTEIN E3 ALPHA"/>
    <property type="match status" value="1"/>
</dbReference>
<dbReference type="RefSeq" id="XP_035584119.1">
    <property type="nucleotide sequence ID" value="XM_035728226.1"/>
</dbReference>
<name>A0A6P9FDG4_ZALCA</name>
<dbReference type="InterPro" id="IPR036816">
    <property type="entry name" value="RNaseA-like_dom_sf"/>
</dbReference>
<dbReference type="Pfam" id="PF00074">
    <property type="entry name" value="RnaseA"/>
    <property type="match status" value="1"/>
</dbReference>
<dbReference type="SUPFAM" id="SSF54076">
    <property type="entry name" value="RNase A-like"/>
    <property type="match status" value="1"/>
</dbReference>
<dbReference type="PANTHER" id="PTHR16788:SF0">
    <property type="entry name" value="EPIDIDYMAL SECRETORY PROTEIN E3-BETA"/>
    <property type="match status" value="1"/>
</dbReference>
<comment type="subcellular location">
    <subcellularLocation>
        <location evidence="1">Secreted</location>
    </subcellularLocation>
</comment>